<evidence type="ECO:0000256" key="1">
    <source>
        <dbReference type="ARBA" id="ARBA00022475"/>
    </source>
</evidence>
<dbReference type="HAMAP" id="MF_00189">
    <property type="entry name" value="YciB"/>
    <property type="match status" value="1"/>
</dbReference>
<keyword evidence="3 5" id="KW-1133">Transmembrane helix</keyword>
<keyword evidence="2 5" id="KW-0812">Transmembrane</keyword>
<organism evidence="6 7">
    <name type="scientific">Permianibacter aggregans</name>
    <dbReference type="NCBI Taxonomy" id="1510150"/>
    <lineage>
        <taxon>Bacteria</taxon>
        <taxon>Pseudomonadati</taxon>
        <taxon>Pseudomonadota</taxon>
        <taxon>Gammaproteobacteria</taxon>
        <taxon>Pseudomonadales</taxon>
        <taxon>Pseudomonadaceae</taxon>
        <taxon>Permianibacter</taxon>
    </lineage>
</organism>
<keyword evidence="1 5" id="KW-1003">Cell membrane</keyword>
<accession>A0A4R6UTX8</accession>
<dbReference type="Proteomes" id="UP000295375">
    <property type="component" value="Unassembled WGS sequence"/>
</dbReference>
<dbReference type="Pfam" id="PF04279">
    <property type="entry name" value="IspA"/>
    <property type="match status" value="1"/>
</dbReference>
<evidence type="ECO:0000256" key="2">
    <source>
        <dbReference type="ARBA" id="ARBA00022692"/>
    </source>
</evidence>
<evidence type="ECO:0000256" key="3">
    <source>
        <dbReference type="ARBA" id="ARBA00022989"/>
    </source>
</evidence>
<dbReference type="PANTHER" id="PTHR36917">
    <property type="entry name" value="INTRACELLULAR SEPTATION PROTEIN A-RELATED"/>
    <property type="match status" value="1"/>
</dbReference>
<dbReference type="InterPro" id="IPR006008">
    <property type="entry name" value="YciB"/>
</dbReference>
<evidence type="ECO:0000313" key="7">
    <source>
        <dbReference type="Proteomes" id="UP000295375"/>
    </source>
</evidence>
<proteinExistence type="inferred from homology"/>
<keyword evidence="4 5" id="KW-0472">Membrane</keyword>
<comment type="similarity">
    <text evidence="5">Belongs to the YciB family.</text>
</comment>
<keyword evidence="7" id="KW-1185">Reference proteome</keyword>
<dbReference type="EMBL" id="SNYM01000002">
    <property type="protein sequence ID" value="TDQ50612.1"/>
    <property type="molecule type" value="Genomic_DNA"/>
</dbReference>
<keyword evidence="5" id="KW-0997">Cell inner membrane</keyword>
<name>A0A4R6UTX8_9GAMM</name>
<dbReference type="PANTHER" id="PTHR36917:SF1">
    <property type="entry name" value="INNER MEMBRANE-SPANNING PROTEIN YCIB"/>
    <property type="match status" value="1"/>
</dbReference>
<reference evidence="6 7" key="1">
    <citation type="submission" date="2019-03" db="EMBL/GenBank/DDBJ databases">
        <title>Genomic Encyclopedia of Type Strains, Phase IV (KMG-IV): sequencing the most valuable type-strain genomes for metagenomic binning, comparative biology and taxonomic classification.</title>
        <authorList>
            <person name="Goeker M."/>
        </authorList>
    </citation>
    <scope>NUCLEOTIDE SEQUENCE [LARGE SCALE GENOMIC DNA]</scope>
    <source>
        <strain evidence="6 7">DSM 103792</strain>
    </source>
</reference>
<feature type="transmembrane region" description="Helical" evidence="5">
    <location>
        <begin position="21"/>
        <end position="38"/>
    </location>
</feature>
<sequence>MTDTRSFAYDRGLIKKSMQFTMQKFLIDFFPLAAFLLLLLLKDIYWATGALMIGSVLQTTVHYVLHKRFEKMHLFGLAFVLPLGGLTLLLHDPAFIKWKVSIFFWVVAVIIAWRHWLLNKNTVRELMEFSVKISWPAPDALWKQMNLLWMWFAIITGVLNVLIAFVFFPGNNRIWGLFKFPGTFVIQMAVMIYTFVKLQPYLPAETSAENHSKD</sequence>
<protein>
    <recommendedName>
        <fullName evidence="5">Inner membrane-spanning protein YciB</fullName>
    </recommendedName>
</protein>
<evidence type="ECO:0000256" key="4">
    <source>
        <dbReference type="ARBA" id="ARBA00023136"/>
    </source>
</evidence>
<feature type="transmembrane region" description="Helical" evidence="5">
    <location>
        <begin position="148"/>
        <end position="168"/>
    </location>
</feature>
<feature type="transmembrane region" description="Helical" evidence="5">
    <location>
        <begin position="44"/>
        <end position="65"/>
    </location>
</feature>
<gene>
    <name evidence="5" type="primary">yciB</name>
    <name evidence="6" type="ORF">EV696_102295</name>
</gene>
<comment type="function">
    <text evidence="5">Plays a role in cell envelope biogenesis, maintenance of cell envelope integrity and membrane homeostasis.</text>
</comment>
<feature type="transmembrane region" description="Helical" evidence="5">
    <location>
        <begin position="72"/>
        <end position="90"/>
    </location>
</feature>
<comment type="caution">
    <text evidence="6">The sequence shown here is derived from an EMBL/GenBank/DDBJ whole genome shotgun (WGS) entry which is preliminary data.</text>
</comment>
<dbReference type="GO" id="GO:0005886">
    <property type="term" value="C:plasma membrane"/>
    <property type="evidence" value="ECO:0007669"/>
    <property type="project" value="UniProtKB-SubCell"/>
</dbReference>
<evidence type="ECO:0000256" key="5">
    <source>
        <dbReference type="HAMAP-Rule" id="MF_00189"/>
    </source>
</evidence>
<feature type="transmembrane region" description="Helical" evidence="5">
    <location>
        <begin position="96"/>
        <end position="117"/>
    </location>
</feature>
<dbReference type="AlphaFoldDB" id="A0A4R6UTX8"/>
<feature type="transmembrane region" description="Helical" evidence="5">
    <location>
        <begin position="174"/>
        <end position="196"/>
    </location>
</feature>
<comment type="subcellular location">
    <subcellularLocation>
        <location evidence="5">Cell inner membrane</location>
        <topology evidence="5">Multi-pass membrane protein</topology>
    </subcellularLocation>
</comment>
<evidence type="ECO:0000313" key="6">
    <source>
        <dbReference type="EMBL" id="TDQ50612.1"/>
    </source>
</evidence>